<feature type="transmembrane region" description="Helical" evidence="2">
    <location>
        <begin position="46"/>
        <end position="66"/>
    </location>
</feature>
<dbReference type="AlphaFoldDB" id="A0AAN5YP76"/>
<dbReference type="Pfam" id="PF14269">
    <property type="entry name" value="Arylsulfotran_2"/>
    <property type="match status" value="1"/>
</dbReference>
<protein>
    <recommendedName>
        <fullName evidence="5">ASST-domain-containing protein</fullName>
    </recommendedName>
</protein>
<feature type="transmembrane region" description="Helical" evidence="2">
    <location>
        <begin position="20"/>
        <end position="39"/>
    </location>
</feature>
<evidence type="ECO:0000313" key="4">
    <source>
        <dbReference type="Proteomes" id="UP000649114"/>
    </source>
</evidence>
<evidence type="ECO:0000256" key="1">
    <source>
        <dbReference type="SAM" id="MobiDB-lite"/>
    </source>
</evidence>
<keyword evidence="2" id="KW-1133">Transmembrane helix</keyword>
<gene>
    <name evidence="3" type="ORF">CNMCM8927_007359</name>
</gene>
<keyword evidence="2" id="KW-0812">Transmembrane</keyword>
<keyword evidence="2" id="KW-0472">Membrane</keyword>
<dbReference type="PANTHER" id="PTHR42029:SF3">
    <property type="entry name" value="AN04G07800"/>
    <property type="match status" value="1"/>
</dbReference>
<proteinExistence type="predicted"/>
<feature type="transmembrane region" description="Helical" evidence="2">
    <location>
        <begin position="108"/>
        <end position="127"/>
    </location>
</feature>
<sequence>MSTSDRISRPTNPDGLVLEAWGQGLMLGCLLVMASVTFVNMKKHILLHKLILLELILAMPNGTFIFPKDPVYGWYQSVTAVGLNVSWSLHNVIAWMKNRPFMSRKVSLFYIGTVILAQPYWVLEIYANFAYFNNYNKIFLTTRPLEPIFRDPWWIFTTCSLFYTIKREYNFGIIELVSVSPRFGIMLASMCLSIAFMVVDTCSVLNVFSHSSLPTGIEPFWKLSFIFKCLCDTVILDDFKTALDRMRAYWLRKRNMGCEILLHTGEHHHQHHRMEGSGRLRPTDEDIEALTGNRGDGRKSDSLPKRPVILRRSPSAEESTDHDEWNAAVDLFLCSWSKWCLAWSNLRSLYLLARQGHQNLVIPLGLPISDDWDPSTGSSGDHDSVQVESDLMLIFLDTWPYMTLQTAPYQPPQIQVTKSGTTDPGYLFVGPRGNKPEGTAALIYDEDGNLVYQGPDEVTANFRVQRLFNQDVITFWAGNMTDLGFGYGSVHILDNTYREIYTVTLQGNFVTPDNIVPDSFIDLHESHISDRNTLLVTAYNVTQQSLTSIGGTPEDYMLDSLFYEIDIATNEIVHSWSALEHVDQIALTDSKQGIDVDHGTHDQPWDAYHINSVELFDEGYLVSLRHYWSGYYVHANGTVMWQFSGELGKGDFTLDQAGVFSWQHDMRIYNKTETGMILSLFNNANTPTETVAASTGLSYAVDLVNRTAKTLRTLSDSKDVIHSVSQGNYQQLSSSGHVVLGYGSIAKIKEFDANNKQVLTAQFGTDNEVASYRGYKCAWKATPFWAPAIVARRVSHDSAQVFMSWNGATEYDNWAVMAADAPDSVSTTIVTTFKRTGFETSGTVRGLKTKYLQVVARRGDIPLGMSPIVSF</sequence>
<organism evidence="3 4">
    <name type="scientific">Aspergillus lentulus</name>
    <dbReference type="NCBI Taxonomy" id="293939"/>
    <lineage>
        <taxon>Eukaryota</taxon>
        <taxon>Fungi</taxon>
        <taxon>Dikarya</taxon>
        <taxon>Ascomycota</taxon>
        <taxon>Pezizomycotina</taxon>
        <taxon>Eurotiomycetes</taxon>
        <taxon>Eurotiomycetidae</taxon>
        <taxon>Eurotiales</taxon>
        <taxon>Aspergillaceae</taxon>
        <taxon>Aspergillus</taxon>
        <taxon>Aspergillus subgen. Fumigati</taxon>
    </lineage>
</organism>
<reference evidence="3" key="2">
    <citation type="submission" date="2020-04" db="EMBL/GenBank/DDBJ databases">
        <authorList>
            <person name="Santos R.A.C."/>
            <person name="Steenwyk J.L."/>
            <person name="Rivero-Menendez O."/>
            <person name="Mead M.E."/>
            <person name="Silva L.P."/>
            <person name="Bastos R.W."/>
            <person name="Alastruey-Izquierdo A."/>
            <person name="Goldman G.H."/>
            <person name="Rokas A."/>
        </authorList>
    </citation>
    <scope>NUCLEOTIDE SEQUENCE</scope>
    <source>
        <strain evidence="3">CNM-CM8927</strain>
    </source>
</reference>
<dbReference type="Proteomes" id="UP000649114">
    <property type="component" value="Unassembled WGS sequence"/>
</dbReference>
<feature type="compositionally biased region" description="Basic and acidic residues" evidence="1">
    <location>
        <begin position="295"/>
        <end position="304"/>
    </location>
</feature>
<name>A0AAN5YP76_ASPLE</name>
<evidence type="ECO:0008006" key="5">
    <source>
        <dbReference type="Google" id="ProtNLM"/>
    </source>
</evidence>
<dbReference type="PANTHER" id="PTHR42029">
    <property type="entry name" value="AN04G07800"/>
    <property type="match status" value="1"/>
</dbReference>
<dbReference type="InterPro" id="IPR039535">
    <property type="entry name" value="ASST-like"/>
</dbReference>
<comment type="caution">
    <text evidence="3">The sequence shown here is derived from an EMBL/GenBank/DDBJ whole genome shotgun (WGS) entry which is preliminary data.</text>
</comment>
<reference evidence="3" key="1">
    <citation type="journal article" date="2020" name="bioRxiv">
        <title>Genomic and phenotypic heterogeneity of clinical isolates of the human pathogens Aspergillus fumigatus, Aspergillus lentulus and Aspergillus fumigatiaffinis.</title>
        <authorList>
            <person name="dos Santos R.A.C."/>
            <person name="Steenwyk J.L."/>
            <person name="Rivero-Menendez O."/>
            <person name="Mead M.E."/>
            <person name="Silva L.P."/>
            <person name="Bastos R.W."/>
            <person name="Alastruey-Izquierdo A."/>
            <person name="Goldman G.H."/>
            <person name="Rokas A."/>
        </authorList>
    </citation>
    <scope>NUCLEOTIDE SEQUENCE</scope>
    <source>
        <strain evidence="3">CNM-CM8927</strain>
    </source>
</reference>
<evidence type="ECO:0000313" key="3">
    <source>
        <dbReference type="EMBL" id="KAF4204526.1"/>
    </source>
</evidence>
<accession>A0AAN5YP76</accession>
<feature type="region of interest" description="Disordered" evidence="1">
    <location>
        <begin position="288"/>
        <end position="316"/>
    </location>
</feature>
<dbReference type="EMBL" id="JAAAPU010000058">
    <property type="protein sequence ID" value="KAF4204526.1"/>
    <property type="molecule type" value="Genomic_DNA"/>
</dbReference>
<feature type="transmembrane region" description="Helical" evidence="2">
    <location>
        <begin position="72"/>
        <end position="96"/>
    </location>
</feature>
<evidence type="ECO:0000256" key="2">
    <source>
        <dbReference type="SAM" id="Phobius"/>
    </source>
</evidence>